<dbReference type="Gene3D" id="3.30.420.10">
    <property type="entry name" value="Ribonuclease H-like superfamily/Ribonuclease H"/>
    <property type="match status" value="1"/>
</dbReference>
<name>A0A914CUC8_9BILA</name>
<reference evidence="2" key="1">
    <citation type="submission" date="2022-11" db="UniProtKB">
        <authorList>
            <consortium name="WormBaseParasite"/>
        </authorList>
    </citation>
    <scope>IDENTIFICATION</scope>
</reference>
<dbReference type="Proteomes" id="UP000887540">
    <property type="component" value="Unplaced"/>
</dbReference>
<evidence type="ECO:0000313" key="1">
    <source>
        <dbReference type="Proteomes" id="UP000887540"/>
    </source>
</evidence>
<sequence>MQDLGPVVRVVGRMKATDYRDILRRHMLPYARAHMPPGWLFQQDNDPKHT</sequence>
<dbReference type="AlphaFoldDB" id="A0A914CUC8"/>
<protein>
    <submittedName>
        <fullName evidence="2">Uncharacterized protein</fullName>
    </submittedName>
</protein>
<dbReference type="InterPro" id="IPR036397">
    <property type="entry name" value="RNaseH_sf"/>
</dbReference>
<keyword evidence="1" id="KW-1185">Reference proteome</keyword>
<organism evidence="1 2">
    <name type="scientific">Acrobeloides nanus</name>
    <dbReference type="NCBI Taxonomy" id="290746"/>
    <lineage>
        <taxon>Eukaryota</taxon>
        <taxon>Metazoa</taxon>
        <taxon>Ecdysozoa</taxon>
        <taxon>Nematoda</taxon>
        <taxon>Chromadorea</taxon>
        <taxon>Rhabditida</taxon>
        <taxon>Tylenchina</taxon>
        <taxon>Cephalobomorpha</taxon>
        <taxon>Cephaloboidea</taxon>
        <taxon>Cephalobidae</taxon>
        <taxon>Acrobeloides</taxon>
    </lineage>
</organism>
<proteinExistence type="predicted"/>
<dbReference type="WBParaSite" id="ACRNAN_scaffold14120.g15212.t1">
    <property type="protein sequence ID" value="ACRNAN_scaffold14120.g15212.t1"/>
    <property type="gene ID" value="ACRNAN_scaffold14120.g15212"/>
</dbReference>
<dbReference type="GO" id="GO:0003676">
    <property type="term" value="F:nucleic acid binding"/>
    <property type="evidence" value="ECO:0007669"/>
    <property type="project" value="InterPro"/>
</dbReference>
<accession>A0A914CUC8</accession>
<evidence type="ECO:0000313" key="2">
    <source>
        <dbReference type="WBParaSite" id="ACRNAN_scaffold14120.g15212.t1"/>
    </source>
</evidence>